<keyword evidence="1" id="KW-1133">Transmembrane helix</keyword>
<evidence type="ECO:0000256" key="1">
    <source>
        <dbReference type="SAM" id="Phobius"/>
    </source>
</evidence>
<feature type="transmembrane region" description="Helical" evidence="1">
    <location>
        <begin position="131"/>
        <end position="154"/>
    </location>
</feature>
<feature type="transmembrane region" description="Helical" evidence="1">
    <location>
        <begin position="48"/>
        <end position="72"/>
    </location>
</feature>
<keyword evidence="1" id="KW-0472">Membrane</keyword>
<name>A0AA49GQB7_9BACT</name>
<reference evidence="2" key="2">
    <citation type="journal article" date="2024" name="Antonie Van Leeuwenhoek">
        <title>Roseihalotalea indica gen. nov., sp. nov., a halophilic Bacteroidetes from mesopelagic Southwest Indian Ocean with higher carbohydrate metabolic potential.</title>
        <authorList>
            <person name="Chen B."/>
            <person name="Zhang M."/>
            <person name="Lin D."/>
            <person name="Ye J."/>
            <person name="Tang K."/>
        </authorList>
    </citation>
    <scope>NUCLEOTIDE SEQUENCE</scope>
    <source>
        <strain evidence="2">TK19036</strain>
    </source>
</reference>
<keyword evidence="1" id="KW-0812">Transmembrane</keyword>
<reference evidence="2" key="1">
    <citation type="journal article" date="2023" name="Comput. Struct. Biotechnol. J.">
        <title>Discovery of a novel marine Bacteroidetes with a rich repertoire of carbohydrate-active enzymes.</title>
        <authorList>
            <person name="Chen B."/>
            <person name="Liu G."/>
            <person name="Chen Q."/>
            <person name="Wang H."/>
            <person name="Liu L."/>
            <person name="Tang K."/>
        </authorList>
    </citation>
    <scope>NUCLEOTIDE SEQUENCE</scope>
    <source>
        <strain evidence="2">TK19036</strain>
    </source>
</reference>
<gene>
    <name evidence="2" type="ORF">K4G66_07355</name>
</gene>
<accession>A0AA49GQB7</accession>
<dbReference type="EMBL" id="CP120682">
    <property type="protein sequence ID" value="WKN38518.1"/>
    <property type="molecule type" value="Genomic_DNA"/>
</dbReference>
<dbReference type="InterPro" id="IPR025187">
    <property type="entry name" value="DUF4112"/>
</dbReference>
<feature type="transmembrane region" description="Helical" evidence="1">
    <location>
        <begin position="92"/>
        <end position="110"/>
    </location>
</feature>
<organism evidence="2">
    <name type="scientific">Roseihalotalea indica</name>
    <dbReference type="NCBI Taxonomy" id="2867963"/>
    <lineage>
        <taxon>Bacteria</taxon>
        <taxon>Pseudomonadati</taxon>
        <taxon>Bacteroidota</taxon>
        <taxon>Cytophagia</taxon>
        <taxon>Cytophagales</taxon>
        <taxon>Catalimonadaceae</taxon>
        <taxon>Roseihalotalea</taxon>
    </lineage>
</organism>
<sequence>MARSTTTATRNTFFKEVPDLKWVDRITRLMDSKFKVPGTNFRFGLDPILGLVPGLGDAASVAVSGSLIYYMAKHGVSRKVVIMMLGNVALDAIFGSIPILGNIFDFFFKANQRNVQLLKRHYEEKKYQGKGTGLLVSIGVIIVGTISLIIYGTYELIAYLATMQVG</sequence>
<dbReference type="AlphaFoldDB" id="A0AA49GQB7"/>
<proteinExistence type="predicted"/>
<dbReference type="PANTHER" id="PTHR35519">
    <property type="entry name" value="MEMBRANE PROTEINS"/>
    <property type="match status" value="1"/>
</dbReference>
<protein>
    <submittedName>
        <fullName evidence="2">DUF4112 domain-containing protein</fullName>
    </submittedName>
</protein>
<dbReference type="PANTHER" id="PTHR35519:SF2">
    <property type="entry name" value="PH DOMAIN PROTEIN"/>
    <property type="match status" value="1"/>
</dbReference>
<evidence type="ECO:0000313" key="2">
    <source>
        <dbReference type="EMBL" id="WKN38518.1"/>
    </source>
</evidence>
<dbReference type="Pfam" id="PF13430">
    <property type="entry name" value="DUF4112"/>
    <property type="match status" value="1"/>
</dbReference>